<keyword evidence="2" id="KW-0472">Membrane</keyword>
<evidence type="ECO:0000256" key="2">
    <source>
        <dbReference type="SAM" id="Phobius"/>
    </source>
</evidence>
<dbReference type="InterPro" id="IPR037185">
    <property type="entry name" value="EmrE-like"/>
</dbReference>
<protein>
    <submittedName>
        <fullName evidence="3">Uncharacterized protein</fullName>
    </submittedName>
</protein>
<keyword evidence="2" id="KW-1133">Transmembrane helix</keyword>
<dbReference type="Proteomes" id="UP001057134">
    <property type="component" value="Chromosome"/>
</dbReference>
<name>A0ABY4RLL9_9BACL</name>
<organism evidence="3 4">
    <name type="scientific">Paenibacillus konkukensis</name>
    <dbReference type="NCBI Taxonomy" id="2020716"/>
    <lineage>
        <taxon>Bacteria</taxon>
        <taxon>Bacillati</taxon>
        <taxon>Bacillota</taxon>
        <taxon>Bacilli</taxon>
        <taxon>Bacillales</taxon>
        <taxon>Paenibacillaceae</taxon>
        <taxon>Paenibacillus</taxon>
    </lineage>
</organism>
<reference evidence="3" key="1">
    <citation type="submission" date="2018-02" db="EMBL/GenBank/DDBJ databases">
        <authorList>
            <person name="Kim S.-K."/>
            <person name="Jung H.-I."/>
            <person name="Lee S.-W."/>
        </authorList>
    </citation>
    <scope>NUCLEOTIDE SEQUENCE</scope>
    <source>
        <strain evidence="3">SK3146</strain>
    </source>
</reference>
<keyword evidence="4" id="KW-1185">Reference proteome</keyword>
<accession>A0ABY4RLL9</accession>
<feature type="transmembrane region" description="Helical" evidence="2">
    <location>
        <begin position="34"/>
        <end position="54"/>
    </location>
</feature>
<evidence type="ECO:0000313" key="3">
    <source>
        <dbReference type="EMBL" id="UQZ82925.1"/>
    </source>
</evidence>
<reference evidence="3" key="2">
    <citation type="journal article" date="2021" name="J Anim Sci Technol">
        <title>Complete genome sequence of Paenibacillus konkukensis sp. nov. SK3146 as a potential probiotic strain.</title>
        <authorList>
            <person name="Jung H.I."/>
            <person name="Park S."/>
            <person name="Niu K.M."/>
            <person name="Lee S.W."/>
            <person name="Kothari D."/>
            <person name="Yi K.J."/>
            <person name="Kim S.K."/>
        </authorList>
    </citation>
    <scope>NUCLEOTIDE SEQUENCE</scope>
    <source>
        <strain evidence="3">SK3146</strain>
    </source>
</reference>
<evidence type="ECO:0000256" key="1">
    <source>
        <dbReference type="ARBA" id="ARBA00004127"/>
    </source>
</evidence>
<comment type="subcellular location">
    <subcellularLocation>
        <location evidence="1">Endomembrane system</location>
        <topology evidence="1">Multi-pass membrane protein</topology>
    </subcellularLocation>
</comment>
<dbReference type="EMBL" id="CP027059">
    <property type="protein sequence ID" value="UQZ82925.1"/>
    <property type="molecule type" value="Genomic_DNA"/>
</dbReference>
<keyword evidence="2" id="KW-0812">Transmembrane</keyword>
<dbReference type="SUPFAM" id="SSF103481">
    <property type="entry name" value="Multidrug resistance efflux transporter EmrE"/>
    <property type="match status" value="1"/>
</dbReference>
<feature type="transmembrane region" description="Helical" evidence="2">
    <location>
        <begin position="66"/>
        <end position="84"/>
    </location>
</feature>
<evidence type="ECO:0000313" key="4">
    <source>
        <dbReference type="Proteomes" id="UP001057134"/>
    </source>
</evidence>
<gene>
    <name evidence="3" type="ORF">SK3146_02085</name>
</gene>
<sequence>MNIGYSYDIRGICSMNEIQAGKWRKTRTMGKGKYVMFFGVLAWGLSLTLLFTAMEWFTQHTVTASWIYIRIVVMGIAGFFIANFRWDAREQRFHAFEAAAKAPGGGKQAKKKTS</sequence>
<proteinExistence type="predicted"/>